<name>A0AB33K0F0_9ACTN</name>
<feature type="domain" description="Beta-lactamase-related" evidence="2">
    <location>
        <begin position="74"/>
        <end position="376"/>
    </location>
</feature>
<dbReference type="InterPro" id="IPR050491">
    <property type="entry name" value="AmpC-like"/>
</dbReference>
<evidence type="ECO:0000256" key="1">
    <source>
        <dbReference type="SAM" id="SignalP"/>
    </source>
</evidence>
<reference evidence="3" key="1">
    <citation type="submission" date="2024-07" db="EMBL/GenBank/DDBJ databases">
        <title>Complete genome sequences of cellulolytic bacteria, Kitasatospora sp. CMC57 and Streptomyces sp. CMC78, isolated from Japanese agricultural soil.</title>
        <authorList>
            <person name="Hashimoto T."/>
            <person name="Ito M."/>
            <person name="Iwamoto M."/>
            <person name="Fukahori D."/>
            <person name="Shoda T."/>
            <person name="Sakoda M."/>
            <person name="Morohoshi T."/>
            <person name="Mitsuboshi M."/>
            <person name="Nishizawa T."/>
        </authorList>
    </citation>
    <scope>NUCLEOTIDE SEQUENCE</scope>
    <source>
        <strain evidence="3">CMC57</strain>
    </source>
</reference>
<dbReference type="InterPro" id="IPR001466">
    <property type="entry name" value="Beta-lactam-related"/>
</dbReference>
<gene>
    <name evidence="3" type="ORF">KCMC57_46550</name>
</gene>
<protein>
    <submittedName>
        <fullName evidence="3">Serine hydrolase domain-containing protein</fullName>
    </submittedName>
</protein>
<dbReference type="InterPro" id="IPR012338">
    <property type="entry name" value="Beta-lactam/transpept-like"/>
</dbReference>
<sequence length="417" mass="43341">MVNGRARTGLRAAVVALAAATVVGGVVAPVAGAADAPPSAGARQEAARAADRAALDRALGDVVDVGGASAALGRVVQEGRTVWQGAAGKADLDTGAAARADGRFRIGSTTKTFVATVVLQLVGERKVELDAPIERYLPGAVPNGANITVRQILNHTSGLYSYTGDPRLGLSEEGLPQWVASGRWTTYRAQDLLAIADDHQSEFAPGTDWSYSNTNYIVAGLLIEKVTGRSWGTEVEHRIIRPLGLRDTSMPDTSTAVPGPHAKGYARLGDTRFDVTRLNPSMAGSAGAGVSTTADLARFNTALLGGRLLRPAELAEMKTPSPQAVRRGVEYGLGLWRTTLPCGEFWGHDGGIPGYSTMLMGDVTGRRQITYSVNPLDSVAETGRTIEVLTATMACGPSTLSASSALGAPSIPGARLG</sequence>
<keyword evidence="1" id="KW-0732">Signal</keyword>
<dbReference type="GO" id="GO:0016787">
    <property type="term" value="F:hydrolase activity"/>
    <property type="evidence" value="ECO:0007669"/>
    <property type="project" value="UniProtKB-KW"/>
</dbReference>
<dbReference type="Pfam" id="PF00144">
    <property type="entry name" value="Beta-lactamase"/>
    <property type="match status" value="1"/>
</dbReference>
<feature type="chain" id="PRO_5044303560" evidence="1">
    <location>
        <begin position="34"/>
        <end position="417"/>
    </location>
</feature>
<dbReference type="Gene3D" id="3.40.710.10">
    <property type="entry name" value="DD-peptidase/beta-lactamase superfamily"/>
    <property type="match status" value="1"/>
</dbReference>
<evidence type="ECO:0000313" key="3">
    <source>
        <dbReference type="EMBL" id="BFP48287.1"/>
    </source>
</evidence>
<feature type="signal peptide" evidence="1">
    <location>
        <begin position="1"/>
        <end position="33"/>
    </location>
</feature>
<dbReference type="AlphaFoldDB" id="A0AB33K0F0"/>
<accession>A0AB33K0F0</accession>
<dbReference type="PANTHER" id="PTHR46825:SF7">
    <property type="entry name" value="D-ALANYL-D-ALANINE CARBOXYPEPTIDASE"/>
    <property type="match status" value="1"/>
</dbReference>
<keyword evidence="3" id="KW-0378">Hydrolase</keyword>
<dbReference type="PANTHER" id="PTHR46825">
    <property type="entry name" value="D-ALANYL-D-ALANINE-CARBOXYPEPTIDASE/ENDOPEPTIDASE AMPH"/>
    <property type="match status" value="1"/>
</dbReference>
<dbReference type="EMBL" id="AP035881">
    <property type="protein sequence ID" value="BFP48287.1"/>
    <property type="molecule type" value="Genomic_DNA"/>
</dbReference>
<dbReference type="SUPFAM" id="SSF56601">
    <property type="entry name" value="beta-lactamase/transpeptidase-like"/>
    <property type="match status" value="1"/>
</dbReference>
<organism evidence="3">
    <name type="scientific">Kitasatospora sp. CMC57</name>
    <dbReference type="NCBI Taxonomy" id="3231513"/>
    <lineage>
        <taxon>Bacteria</taxon>
        <taxon>Bacillati</taxon>
        <taxon>Actinomycetota</taxon>
        <taxon>Actinomycetes</taxon>
        <taxon>Kitasatosporales</taxon>
        <taxon>Streptomycetaceae</taxon>
        <taxon>Kitasatospora</taxon>
    </lineage>
</organism>
<evidence type="ECO:0000259" key="2">
    <source>
        <dbReference type="Pfam" id="PF00144"/>
    </source>
</evidence>
<proteinExistence type="predicted"/>
<dbReference type="RefSeq" id="WP_407990529.1">
    <property type="nucleotide sequence ID" value="NZ_AP035881.2"/>
</dbReference>